<name>A0A838ZSG6_9FLAO</name>
<dbReference type="EMBL" id="JACDZE010000002">
    <property type="protein sequence ID" value="MBA5629819.1"/>
    <property type="molecule type" value="Genomic_DNA"/>
</dbReference>
<evidence type="ECO:0000313" key="2">
    <source>
        <dbReference type="EMBL" id="MBA5629819.1"/>
    </source>
</evidence>
<dbReference type="Gene3D" id="2.60.40.4140">
    <property type="match status" value="1"/>
</dbReference>
<gene>
    <name evidence="2" type="ORF">HU137_08565</name>
</gene>
<reference evidence="2 3" key="1">
    <citation type="submission" date="2020-07" db="EMBL/GenBank/DDBJ databases">
        <title>Moheibacter lacus sp. nov., a member of the family Flavobacteriaceae isolated from freshwater lake sediment.</title>
        <authorList>
            <person name="Liu Y."/>
        </authorList>
    </citation>
    <scope>NUCLEOTIDE SEQUENCE [LARGE SCALE GENOMIC DNA]</scope>
    <source>
        <strain evidence="2 3">BDHS18</strain>
    </source>
</reference>
<dbReference type="Pfam" id="PF15418">
    <property type="entry name" value="DUF4625"/>
    <property type="match status" value="1"/>
</dbReference>
<organism evidence="2 3">
    <name type="scientific">Moheibacter lacus</name>
    <dbReference type="NCBI Taxonomy" id="2745851"/>
    <lineage>
        <taxon>Bacteria</taxon>
        <taxon>Pseudomonadati</taxon>
        <taxon>Bacteroidota</taxon>
        <taxon>Flavobacteriia</taxon>
        <taxon>Flavobacteriales</taxon>
        <taxon>Weeksellaceae</taxon>
        <taxon>Moheibacter</taxon>
    </lineage>
</organism>
<dbReference type="PROSITE" id="PS51257">
    <property type="entry name" value="PROKAR_LIPOPROTEIN"/>
    <property type="match status" value="1"/>
</dbReference>
<dbReference type="Proteomes" id="UP000552241">
    <property type="component" value="Unassembled WGS sequence"/>
</dbReference>
<comment type="caution">
    <text evidence="2">The sequence shown here is derived from an EMBL/GenBank/DDBJ whole genome shotgun (WGS) entry which is preliminary data.</text>
</comment>
<keyword evidence="3" id="KW-1185">Reference proteome</keyword>
<dbReference type="RefSeq" id="WP_182043429.1">
    <property type="nucleotide sequence ID" value="NZ_JACDZE010000002.1"/>
</dbReference>
<accession>A0A838ZSG6</accession>
<evidence type="ECO:0000256" key="1">
    <source>
        <dbReference type="SAM" id="SignalP"/>
    </source>
</evidence>
<sequence>MKILNTITILASFGFFLFSCSGDDDTASNDTQKPIIEMNMSDAAPLSCSTYQRGDIIQFKARFTDNVALGAYSINIHNNFDQHSHDTETGDCEMDPIKTPTHPWTEIIQGEIPVNKSDYVATMPIQIPSDIETGDYHFMIQLTDAQGWSTLRGISIKIEE</sequence>
<evidence type="ECO:0000313" key="3">
    <source>
        <dbReference type="Proteomes" id="UP000552241"/>
    </source>
</evidence>
<protein>
    <submittedName>
        <fullName evidence="2">DUF4625 domain-containing protein</fullName>
    </submittedName>
</protein>
<proteinExistence type="predicted"/>
<feature type="chain" id="PRO_5032682940" evidence="1">
    <location>
        <begin position="22"/>
        <end position="160"/>
    </location>
</feature>
<keyword evidence="1" id="KW-0732">Signal</keyword>
<feature type="signal peptide" evidence="1">
    <location>
        <begin position="1"/>
        <end position="21"/>
    </location>
</feature>
<dbReference type="AlphaFoldDB" id="A0A838ZSG6"/>
<dbReference type="InterPro" id="IPR027829">
    <property type="entry name" value="DUF4625"/>
</dbReference>